<dbReference type="NCBIfam" id="TIGR00536">
    <property type="entry name" value="hemK_fam"/>
    <property type="match status" value="1"/>
</dbReference>
<feature type="domain" description="Release factor glutamine methyltransferase N-terminal" evidence="7">
    <location>
        <begin position="54"/>
        <end position="123"/>
    </location>
</feature>
<dbReference type="SUPFAM" id="SSF53335">
    <property type="entry name" value="S-adenosyl-L-methionine-dependent methyltransferases"/>
    <property type="match status" value="1"/>
</dbReference>
<evidence type="ECO:0000256" key="1">
    <source>
        <dbReference type="ARBA" id="ARBA00012771"/>
    </source>
</evidence>
<dbReference type="Gene3D" id="1.10.8.10">
    <property type="entry name" value="DNA helicase RuvA subunit, C-terminal domain"/>
    <property type="match status" value="1"/>
</dbReference>
<dbReference type="GO" id="GO:0102559">
    <property type="term" value="F:peptide chain release factor N(5)-glutamine methyltransferase activity"/>
    <property type="evidence" value="ECO:0007669"/>
    <property type="project" value="UniProtKB-EC"/>
</dbReference>
<accession>A0AAU9FBY3</accession>
<evidence type="ECO:0000313" key="9">
    <source>
        <dbReference type="Proteomes" id="UP001500889"/>
    </source>
</evidence>
<keyword evidence="4" id="KW-0949">S-adenosyl-L-methionine</keyword>
<organism evidence="8 9">
    <name type="scientific">Drosophila madeirensis</name>
    <name type="common">Fruit fly</name>
    <dbReference type="NCBI Taxonomy" id="30013"/>
    <lineage>
        <taxon>Eukaryota</taxon>
        <taxon>Metazoa</taxon>
        <taxon>Ecdysozoa</taxon>
        <taxon>Arthropoda</taxon>
        <taxon>Hexapoda</taxon>
        <taxon>Insecta</taxon>
        <taxon>Pterygota</taxon>
        <taxon>Neoptera</taxon>
        <taxon>Endopterygota</taxon>
        <taxon>Diptera</taxon>
        <taxon>Brachycera</taxon>
        <taxon>Muscomorpha</taxon>
        <taxon>Ephydroidea</taxon>
        <taxon>Drosophilidae</taxon>
        <taxon>Drosophila</taxon>
        <taxon>Sophophora</taxon>
    </lineage>
</organism>
<dbReference type="Proteomes" id="UP001500889">
    <property type="component" value="Chromosome U"/>
</dbReference>
<dbReference type="GO" id="GO:0005739">
    <property type="term" value="C:mitochondrion"/>
    <property type="evidence" value="ECO:0007669"/>
    <property type="project" value="TreeGrafter"/>
</dbReference>
<dbReference type="AlphaFoldDB" id="A0AAU9FBY3"/>
<name>A0AAU9FBY3_DROMD</name>
<keyword evidence="3" id="KW-0808">Transferase</keyword>
<protein>
    <recommendedName>
        <fullName evidence="1">peptide chain release factor N(5)-glutamine methyltransferase</fullName>
        <ecNumber evidence="1">2.1.1.297</ecNumber>
    </recommendedName>
</protein>
<keyword evidence="2 8" id="KW-0489">Methyltransferase</keyword>
<dbReference type="CDD" id="cd02440">
    <property type="entry name" value="AdoMet_MTases"/>
    <property type="match status" value="1"/>
</dbReference>
<dbReference type="PANTHER" id="PTHR18895">
    <property type="entry name" value="HEMK METHYLTRANSFERASE"/>
    <property type="match status" value="1"/>
</dbReference>
<dbReference type="InterPro" id="IPR029063">
    <property type="entry name" value="SAM-dependent_MTases_sf"/>
</dbReference>
<dbReference type="InterPro" id="IPR050320">
    <property type="entry name" value="N5-glutamine_MTase"/>
</dbReference>
<evidence type="ECO:0000256" key="2">
    <source>
        <dbReference type="ARBA" id="ARBA00022603"/>
    </source>
</evidence>
<dbReference type="EMBL" id="AP029264">
    <property type="protein sequence ID" value="BFF93180.1"/>
    <property type="molecule type" value="Genomic_DNA"/>
</dbReference>
<reference evidence="8 9" key="1">
    <citation type="submission" date="2024-02" db="EMBL/GenBank/DDBJ databases">
        <title>A chromosome-level genome assembly of Drosophila madeirensis, a fruit fly species endemic to Madeira island.</title>
        <authorList>
            <person name="Tomihara K."/>
            <person name="Llopart A."/>
            <person name="Yamamoto D."/>
        </authorList>
    </citation>
    <scope>NUCLEOTIDE SEQUENCE [LARGE SCALE GENOMIC DNA]</scope>
    <source>
        <strain evidence="8 9">RF1</strain>
    </source>
</reference>
<evidence type="ECO:0000259" key="6">
    <source>
        <dbReference type="Pfam" id="PF05175"/>
    </source>
</evidence>
<dbReference type="Pfam" id="PF05175">
    <property type="entry name" value="MTS"/>
    <property type="match status" value="1"/>
</dbReference>
<dbReference type="GO" id="GO:0032259">
    <property type="term" value="P:methylation"/>
    <property type="evidence" value="ECO:0007669"/>
    <property type="project" value="UniProtKB-KW"/>
</dbReference>
<evidence type="ECO:0000256" key="4">
    <source>
        <dbReference type="ARBA" id="ARBA00022691"/>
    </source>
</evidence>
<dbReference type="Pfam" id="PF17827">
    <property type="entry name" value="PrmC_N"/>
    <property type="match status" value="1"/>
</dbReference>
<feature type="domain" description="Methyltransferase small" evidence="6">
    <location>
        <begin position="132"/>
        <end position="250"/>
    </location>
</feature>
<gene>
    <name evidence="8" type="ORF">DMAD_11077</name>
</gene>
<dbReference type="Gene3D" id="3.40.50.150">
    <property type="entry name" value="Vaccinia Virus protein VP39"/>
    <property type="match status" value="1"/>
</dbReference>
<dbReference type="InterPro" id="IPR040758">
    <property type="entry name" value="PrmC_N"/>
</dbReference>
<evidence type="ECO:0000313" key="8">
    <source>
        <dbReference type="EMBL" id="BFF93180.1"/>
    </source>
</evidence>
<dbReference type="PANTHER" id="PTHR18895:SF74">
    <property type="entry name" value="MTRF1L RELEASE FACTOR GLUTAMINE METHYLTRANSFERASE"/>
    <property type="match status" value="1"/>
</dbReference>
<evidence type="ECO:0000256" key="5">
    <source>
        <dbReference type="ARBA" id="ARBA00048391"/>
    </source>
</evidence>
<proteinExistence type="predicted"/>
<dbReference type="GO" id="GO:0003676">
    <property type="term" value="F:nucleic acid binding"/>
    <property type="evidence" value="ECO:0007669"/>
    <property type="project" value="InterPro"/>
</dbReference>
<evidence type="ECO:0000256" key="3">
    <source>
        <dbReference type="ARBA" id="ARBA00022679"/>
    </source>
</evidence>
<dbReference type="InterPro" id="IPR004556">
    <property type="entry name" value="HemK-like"/>
</dbReference>
<dbReference type="InterPro" id="IPR002052">
    <property type="entry name" value="DNA_methylase_N6_adenine_CS"/>
</dbReference>
<dbReference type="PROSITE" id="PS00092">
    <property type="entry name" value="N6_MTASE"/>
    <property type="match status" value="1"/>
</dbReference>
<evidence type="ECO:0000259" key="7">
    <source>
        <dbReference type="Pfam" id="PF17827"/>
    </source>
</evidence>
<comment type="catalytic activity">
    <reaction evidence="5">
        <text>L-glutaminyl-[peptide chain release factor] + S-adenosyl-L-methionine = N(5)-methyl-L-glutaminyl-[peptide chain release factor] + S-adenosyl-L-homocysteine + H(+)</text>
        <dbReference type="Rhea" id="RHEA:42896"/>
        <dbReference type="Rhea" id="RHEA-COMP:10271"/>
        <dbReference type="Rhea" id="RHEA-COMP:10272"/>
        <dbReference type="ChEBI" id="CHEBI:15378"/>
        <dbReference type="ChEBI" id="CHEBI:30011"/>
        <dbReference type="ChEBI" id="CHEBI:57856"/>
        <dbReference type="ChEBI" id="CHEBI:59789"/>
        <dbReference type="ChEBI" id="CHEBI:61891"/>
        <dbReference type="EC" id="2.1.1.297"/>
    </reaction>
</comment>
<dbReference type="EC" id="2.1.1.297" evidence="1"/>
<keyword evidence="9" id="KW-1185">Reference proteome</keyword>
<sequence length="338" mass="38667">MFKNLTRSVRHLTSRALTHYNYATSTRSSGTSSSTSGCVRNYPAKQFVAVTKAVEGWVQKLEDAGVHDTEFNLKCIVSHVLKRKFNTVPDNFSQLHFNPKQLAEFERFLEARCARMPLQHIIGEWDFMDITLKTAPSVFIPRPETEEFVRLVIVNYKDVEHVNMLEVGCGSGAMSLSMLHALPQVEATAIERSKAATVLAAENAKLLGLQKRFQVHNHTMEEDQYLPEQLQDKKYDLIISNPPYVKTEEFQFLHPEVVVYENLNALDGGSDGLRVARLVFDLACRHLHSGGKLWLELGNEHPPLVKTIMHLKYEGRLNFVGSYYDQYKRERFVQIEKV</sequence>
<dbReference type="InterPro" id="IPR007848">
    <property type="entry name" value="Small_mtfrase_dom"/>
</dbReference>